<evidence type="ECO:0000256" key="6">
    <source>
        <dbReference type="ARBA" id="ARBA00022946"/>
    </source>
</evidence>
<dbReference type="AlphaFoldDB" id="A0A8H7EQR7"/>
<evidence type="ECO:0000256" key="3">
    <source>
        <dbReference type="ARBA" id="ARBA00020222"/>
    </source>
</evidence>
<feature type="coiled-coil region" evidence="12">
    <location>
        <begin position="753"/>
        <end position="820"/>
    </location>
</feature>
<dbReference type="Pfam" id="PF10443">
    <property type="entry name" value="RNA12"/>
    <property type="match status" value="1"/>
</dbReference>
<comment type="similarity">
    <text evidence="2 11">Belongs to the YME2 family.</text>
</comment>
<evidence type="ECO:0000256" key="12">
    <source>
        <dbReference type="SAM" id="Coils"/>
    </source>
</evidence>
<evidence type="ECO:0000256" key="10">
    <source>
        <dbReference type="ARBA" id="ARBA00025276"/>
    </source>
</evidence>
<comment type="subcellular location">
    <subcellularLocation>
        <location evidence="1 11">Mitochondrion inner membrane</location>
        <topology evidence="1 11">Single-pass membrane protein</topology>
    </subcellularLocation>
</comment>
<proteinExistence type="inferred from homology"/>
<dbReference type="GO" id="GO:0003723">
    <property type="term" value="F:RNA binding"/>
    <property type="evidence" value="ECO:0007669"/>
    <property type="project" value="UniProtKB-UniRule"/>
</dbReference>
<keyword evidence="7" id="KW-1133">Transmembrane helix</keyword>
<keyword evidence="16" id="KW-1185">Reference proteome</keyword>
<keyword evidence="12" id="KW-0175">Coiled coil</keyword>
<reference evidence="15" key="1">
    <citation type="submission" date="2020-01" db="EMBL/GenBank/DDBJ databases">
        <title>Genome Sequencing of Three Apophysomyces-Like Fungal Strains Confirms a Novel Fungal Genus in the Mucoromycota with divergent Burkholderia-like Endosymbiotic Bacteria.</title>
        <authorList>
            <person name="Stajich J.E."/>
            <person name="Macias A.M."/>
            <person name="Carter-House D."/>
            <person name="Lovett B."/>
            <person name="Kasson L.R."/>
            <person name="Berry K."/>
            <person name="Grigoriev I."/>
            <person name="Chang Y."/>
            <person name="Spatafora J."/>
            <person name="Kasson M.T."/>
        </authorList>
    </citation>
    <scope>NUCLEOTIDE SEQUENCE</scope>
    <source>
        <strain evidence="15">NRRL A-21654</strain>
    </source>
</reference>
<dbReference type="Proteomes" id="UP000605846">
    <property type="component" value="Unassembled WGS sequence"/>
</dbReference>
<dbReference type="PANTHER" id="PTHR32198:SF2">
    <property type="entry name" value="MITOCHONDRIAL ESCAPE PROTEIN 2"/>
    <property type="match status" value="1"/>
</dbReference>
<keyword evidence="4" id="KW-0812">Transmembrane</keyword>
<accession>A0A8H7EQR7</accession>
<evidence type="ECO:0000256" key="8">
    <source>
        <dbReference type="ARBA" id="ARBA00023128"/>
    </source>
</evidence>
<keyword evidence="8 11" id="KW-0496">Mitochondrion</keyword>
<name>A0A8H7EQR7_9FUNG</name>
<dbReference type="InterPro" id="IPR027417">
    <property type="entry name" value="P-loop_NTPase"/>
</dbReference>
<evidence type="ECO:0000256" key="2">
    <source>
        <dbReference type="ARBA" id="ARBA00010320"/>
    </source>
</evidence>
<evidence type="ECO:0000256" key="5">
    <source>
        <dbReference type="ARBA" id="ARBA00022792"/>
    </source>
</evidence>
<keyword evidence="5 11" id="KW-0999">Mitochondrion inner membrane</keyword>
<evidence type="ECO:0000256" key="1">
    <source>
        <dbReference type="ARBA" id="ARBA00004434"/>
    </source>
</evidence>
<dbReference type="InterPro" id="IPR018850">
    <property type="entry name" value="Mt_escape_2_C"/>
</dbReference>
<dbReference type="Gene3D" id="3.30.70.330">
    <property type="match status" value="1"/>
</dbReference>
<comment type="caution">
    <text evidence="15">The sequence shown here is derived from an EMBL/GenBank/DDBJ whole genome shotgun (WGS) entry which is preliminary data.</text>
</comment>
<feature type="domain" description="RRM" evidence="13">
    <location>
        <begin position="203"/>
        <end position="261"/>
    </location>
</feature>
<keyword evidence="11" id="KW-0694">RNA-binding</keyword>
<evidence type="ECO:0000259" key="14">
    <source>
        <dbReference type="Pfam" id="PF10443"/>
    </source>
</evidence>
<dbReference type="SUPFAM" id="SSF54928">
    <property type="entry name" value="RNA-binding domain, RBD"/>
    <property type="match status" value="1"/>
</dbReference>
<dbReference type="GO" id="GO:0005743">
    <property type="term" value="C:mitochondrial inner membrane"/>
    <property type="evidence" value="ECO:0007669"/>
    <property type="project" value="UniProtKB-SubCell"/>
</dbReference>
<keyword evidence="6" id="KW-0809">Transit peptide</keyword>
<dbReference type="InterPro" id="IPR000504">
    <property type="entry name" value="RRM_dom"/>
</dbReference>
<evidence type="ECO:0000259" key="13">
    <source>
        <dbReference type="Pfam" id="PF00076"/>
    </source>
</evidence>
<feature type="domain" description="Mitochondrial escape protein 2 C-terminal" evidence="14">
    <location>
        <begin position="353"/>
        <end position="779"/>
    </location>
</feature>
<keyword evidence="11" id="KW-0507">mRNA processing</keyword>
<dbReference type="PANTHER" id="PTHR32198">
    <property type="entry name" value="MITOCHONDRIAL ESCAPE PROTEIN 2"/>
    <property type="match status" value="1"/>
</dbReference>
<keyword evidence="9" id="KW-0472">Membrane</keyword>
<evidence type="ECO:0000313" key="16">
    <source>
        <dbReference type="Proteomes" id="UP000605846"/>
    </source>
</evidence>
<comment type="function">
    <text evidence="10 11">Plays a role in maintaining the mitochondrial genome and in controlling the mtDNA escape. Involved in the regulation of mtDNA nucleotide structure and number. May have a dispensable role in early maturation of pre-rRNA.</text>
</comment>
<dbReference type="EMBL" id="JABAYA010000047">
    <property type="protein sequence ID" value="KAF7727906.1"/>
    <property type="molecule type" value="Genomic_DNA"/>
</dbReference>
<evidence type="ECO:0000256" key="7">
    <source>
        <dbReference type="ARBA" id="ARBA00022989"/>
    </source>
</evidence>
<evidence type="ECO:0000256" key="9">
    <source>
        <dbReference type="ARBA" id="ARBA00023136"/>
    </source>
</evidence>
<dbReference type="OrthoDB" id="10267654at2759"/>
<dbReference type="InterPro" id="IPR035979">
    <property type="entry name" value="RBD_domain_sf"/>
</dbReference>
<dbReference type="Gene3D" id="3.40.50.300">
    <property type="entry name" value="P-loop containing nucleotide triphosphate hydrolases"/>
    <property type="match status" value="1"/>
</dbReference>
<gene>
    <name evidence="15" type="primary">YME2</name>
    <name evidence="15" type="ORF">EC973_006905</name>
</gene>
<evidence type="ECO:0000256" key="11">
    <source>
        <dbReference type="RuleBase" id="RU367108"/>
    </source>
</evidence>
<dbReference type="Pfam" id="PF00076">
    <property type="entry name" value="RRM_1"/>
    <property type="match status" value="1"/>
</dbReference>
<protein>
    <recommendedName>
        <fullName evidence="3 11">Mitochondrial escape protein 2</fullName>
    </recommendedName>
</protein>
<evidence type="ECO:0000256" key="4">
    <source>
        <dbReference type="ARBA" id="ARBA00022692"/>
    </source>
</evidence>
<evidence type="ECO:0000313" key="15">
    <source>
        <dbReference type="EMBL" id="KAF7727906.1"/>
    </source>
</evidence>
<dbReference type="GO" id="GO:0006397">
    <property type="term" value="P:mRNA processing"/>
    <property type="evidence" value="ECO:0007669"/>
    <property type="project" value="UniProtKB-UniRule"/>
</dbReference>
<organism evidence="15 16">
    <name type="scientific">Apophysomyces ossiformis</name>
    <dbReference type="NCBI Taxonomy" id="679940"/>
    <lineage>
        <taxon>Eukaryota</taxon>
        <taxon>Fungi</taxon>
        <taxon>Fungi incertae sedis</taxon>
        <taxon>Mucoromycota</taxon>
        <taxon>Mucoromycotina</taxon>
        <taxon>Mucoromycetes</taxon>
        <taxon>Mucorales</taxon>
        <taxon>Mucorineae</taxon>
        <taxon>Mucoraceae</taxon>
        <taxon>Apophysomyces</taxon>
    </lineage>
</organism>
<dbReference type="InterPro" id="IPR012677">
    <property type="entry name" value="Nucleotide-bd_a/b_plait_sf"/>
</dbReference>
<dbReference type="SUPFAM" id="SSF52540">
    <property type="entry name" value="P-loop containing nucleoside triphosphate hydrolases"/>
    <property type="match status" value="1"/>
</dbReference>
<dbReference type="InterPro" id="IPR039627">
    <property type="entry name" value="Yme2_C"/>
</dbReference>
<sequence length="828" mass="94952">MQCQAWTHTPMLRTISQYHKAMPFRHPLVSSTRTFRSSTLRKVETSYDPVTDLTIKASSDVREQTAMLYLDNMFPLRMNVFDIRQWIFRKTRHSLEGTAHKVLPSKEIPHEFAIREIEERTKDGGAIVKFSYKSTDEERKKIAKEIVAKVSESLQKHSRVAPFNLQPLRAFLVKGEPFLEDIVTRYPSTRLRIEFQGEPIGVEKLYKHLRQYGRLHDIALYPTPLVAKDPPRYAIAQFTRIRSATSARNCLHGHVIHGSRLNLLYERQLRPNVVKEWLVSHPRITVPAVAALAAGATYAVFDPIRVFFVTSKITQRFNPEEYALYRWLRSETWARLMPAEGPEHISVWAKDTEHTEKLKSWMRENPETFILVTGPKGSGKSLMVKAAVEDRKYKLFIDCEELANARNKADMAKLLAKEVGYFPIFTWMTSMSSVLETLVTATTGQKAGLSSSHDSQIKDILETLAIALRDIGPKVELERGRQENLVDRMRKWIAGLLDDSHEEVLHEKKKGHQEINHTNVPVVVIENFMYRETAKNASLWNELSEWAAILVENEIAHVVFVSVNPSAPKTLSKALPGKSFSSIMLTDAPVEVSMSFVTKQLHLDTVDERLHDIVSALGGRLTELELLVSKMKMNMDAQVAFEDIIQRNLVEIRKYGFGDALDSEQGGMEWSPIQFWEIIKRLAVSKSINYDELRWTPLFNGDDKPLRAMERAELITILLKDGRPHAIRPGKPVFYTVFNRLVSDTQFAASMEIETNTNLKKLAEQELAKYEEKILSLSQVYNGRPPREIDARIRQLLTKVAKCQKRLEQYEANIEYAKEVVGKDWEDS</sequence>